<name>A0A0V0XCU2_TRIPS</name>
<proteinExistence type="predicted"/>
<accession>A0A0V0XCU2</accession>
<sequence>MRLLCTYCTVENSLYLIVKKGYGNKDDVVNSMIMGYIEHLFLPLFGCHRINASVVKTSTQTALALKRNLCCPSSLVEQVRKLSTRAESCHQQCSTPQMFLPNMELKSWLARLEDFLRLRGIPPSE</sequence>
<dbReference type="AlphaFoldDB" id="A0A0V0XCU2"/>
<gene>
    <name evidence="1" type="ORF">T4E_11675</name>
</gene>
<dbReference type="Proteomes" id="UP000054815">
    <property type="component" value="Unassembled WGS sequence"/>
</dbReference>
<organism evidence="1 2">
    <name type="scientific">Trichinella pseudospiralis</name>
    <name type="common">Parasitic roundworm</name>
    <dbReference type="NCBI Taxonomy" id="6337"/>
    <lineage>
        <taxon>Eukaryota</taxon>
        <taxon>Metazoa</taxon>
        <taxon>Ecdysozoa</taxon>
        <taxon>Nematoda</taxon>
        <taxon>Enoplea</taxon>
        <taxon>Dorylaimia</taxon>
        <taxon>Trichinellida</taxon>
        <taxon>Trichinellidae</taxon>
        <taxon>Trichinella</taxon>
    </lineage>
</organism>
<protein>
    <submittedName>
        <fullName evidence="1">Uncharacterized protein</fullName>
    </submittedName>
</protein>
<evidence type="ECO:0000313" key="2">
    <source>
        <dbReference type="Proteomes" id="UP000054815"/>
    </source>
</evidence>
<dbReference type="EMBL" id="JYDU01000656">
    <property type="protein sequence ID" value="KRX85817.1"/>
    <property type="molecule type" value="Genomic_DNA"/>
</dbReference>
<comment type="caution">
    <text evidence="1">The sequence shown here is derived from an EMBL/GenBank/DDBJ whole genome shotgun (WGS) entry which is preliminary data.</text>
</comment>
<reference evidence="1 2" key="1">
    <citation type="submission" date="2015-01" db="EMBL/GenBank/DDBJ databases">
        <title>Evolution of Trichinella species and genotypes.</title>
        <authorList>
            <person name="Korhonen P.K."/>
            <person name="Edoardo P."/>
            <person name="Giuseppe L.R."/>
            <person name="Gasser R.B."/>
        </authorList>
    </citation>
    <scope>NUCLEOTIDE SEQUENCE [LARGE SCALE GENOMIC DNA]</scope>
    <source>
        <strain evidence="1">ISS141</strain>
    </source>
</reference>
<evidence type="ECO:0000313" key="1">
    <source>
        <dbReference type="EMBL" id="KRX85817.1"/>
    </source>
</evidence>